<dbReference type="EMBL" id="BTRK01000004">
    <property type="protein sequence ID" value="GMR49426.1"/>
    <property type="molecule type" value="Genomic_DNA"/>
</dbReference>
<gene>
    <name evidence="6" type="ORF">PMAYCL1PPCAC_19621</name>
</gene>
<organism evidence="6 7">
    <name type="scientific">Pristionchus mayeri</name>
    <dbReference type="NCBI Taxonomy" id="1317129"/>
    <lineage>
        <taxon>Eukaryota</taxon>
        <taxon>Metazoa</taxon>
        <taxon>Ecdysozoa</taxon>
        <taxon>Nematoda</taxon>
        <taxon>Chromadorea</taxon>
        <taxon>Rhabditida</taxon>
        <taxon>Rhabditina</taxon>
        <taxon>Diplogasteromorpha</taxon>
        <taxon>Diplogasteroidea</taxon>
        <taxon>Neodiplogasteridae</taxon>
        <taxon>Pristionchus</taxon>
    </lineage>
</organism>
<dbReference type="Proteomes" id="UP001328107">
    <property type="component" value="Unassembled WGS sequence"/>
</dbReference>
<dbReference type="GO" id="GO:0046872">
    <property type="term" value="F:metal ion binding"/>
    <property type="evidence" value="ECO:0007669"/>
    <property type="project" value="UniProtKB-KW"/>
</dbReference>
<evidence type="ECO:0000256" key="3">
    <source>
        <dbReference type="ARBA" id="ARBA00022842"/>
    </source>
</evidence>
<feature type="domain" description="PAP-associated" evidence="5">
    <location>
        <begin position="131"/>
        <end position="183"/>
    </location>
</feature>
<dbReference type="InterPro" id="IPR002058">
    <property type="entry name" value="PAP_assoc"/>
</dbReference>
<dbReference type="PROSITE" id="PS51257">
    <property type="entry name" value="PROKAR_LIPOPROTEIN"/>
    <property type="match status" value="1"/>
</dbReference>
<dbReference type="AlphaFoldDB" id="A0AAN5I3B3"/>
<dbReference type="GO" id="GO:0031123">
    <property type="term" value="P:RNA 3'-end processing"/>
    <property type="evidence" value="ECO:0007669"/>
    <property type="project" value="TreeGrafter"/>
</dbReference>
<evidence type="ECO:0000256" key="2">
    <source>
        <dbReference type="ARBA" id="ARBA00022723"/>
    </source>
</evidence>
<dbReference type="GO" id="GO:0050265">
    <property type="term" value="F:RNA uridylyltransferase activity"/>
    <property type="evidence" value="ECO:0007669"/>
    <property type="project" value="TreeGrafter"/>
</dbReference>
<reference evidence="7" key="1">
    <citation type="submission" date="2022-10" db="EMBL/GenBank/DDBJ databases">
        <title>Genome assembly of Pristionchus species.</title>
        <authorList>
            <person name="Yoshida K."/>
            <person name="Sommer R.J."/>
        </authorList>
    </citation>
    <scope>NUCLEOTIDE SEQUENCE [LARGE SCALE GENOMIC DNA]</scope>
    <source>
        <strain evidence="7">RS5460</strain>
    </source>
</reference>
<keyword evidence="1" id="KW-0808">Transferase</keyword>
<proteinExistence type="predicted"/>
<feature type="compositionally biased region" description="Basic and acidic residues" evidence="4">
    <location>
        <begin position="315"/>
        <end position="324"/>
    </location>
</feature>
<dbReference type="Gene3D" id="1.10.1410.10">
    <property type="match status" value="1"/>
</dbReference>
<feature type="region of interest" description="Disordered" evidence="4">
    <location>
        <begin position="269"/>
        <end position="324"/>
    </location>
</feature>
<dbReference type="SUPFAM" id="SSF81631">
    <property type="entry name" value="PAP/OAS1 substrate-binding domain"/>
    <property type="match status" value="1"/>
</dbReference>
<evidence type="ECO:0000256" key="4">
    <source>
        <dbReference type="SAM" id="MobiDB-lite"/>
    </source>
</evidence>
<accession>A0AAN5I3B3</accession>
<evidence type="ECO:0000259" key="5">
    <source>
        <dbReference type="Pfam" id="PF03828"/>
    </source>
</evidence>
<feature type="compositionally biased region" description="Basic and acidic residues" evidence="4">
    <location>
        <begin position="269"/>
        <end position="307"/>
    </location>
</feature>
<comment type="caution">
    <text evidence="6">The sequence shown here is derived from an EMBL/GenBank/DDBJ whole genome shotgun (WGS) entry which is preliminary data.</text>
</comment>
<keyword evidence="7" id="KW-1185">Reference proteome</keyword>
<feature type="non-terminal residue" evidence="6">
    <location>
        <position position="324"/>
    </location>
</feature>
<protein>
    <recommendedName>
        <fullName evidence="5">PAP-associated domain-containing protein</fullName>
    </recommendedName>
</protein>
<evidence type="ECO:0000256" key="1">
    <source>
        <dbReference type="ARBA" id="ARBA00022679"/>
    </source>
</evidence>
<keyword evidence="2" id="KW-0479">Metal-binding</keyword>
<dbReference type="Pfam" id="PF03828">
    <property type="entry name" value="PAP_assoc"/>
    <property type="match status" value="1"/>
</dbReference>
<evidence type="ECO:0000313" key="7">
    <source>
        <dbReference type="Proteomes" id="UP001328107"/>
    </source>
</evidence>
<dbReference type="PANTHER" id="PTHR12271">
    <property type="entry name" value="POLY A POLYMERASE CID PAP -RELATED"/>
    <property type="match status" value="1"/>
</dbReference>
<name>A0AAN5I3B3_9BILA</name>
<sequence>MSLKSTESEFHVEFHISIINFSISCYNDLALRNTSLLRRYCTWTKDEIISKLGVFIKRWAKECGICDASKGSLCPYGYMILLIHFLQRLQPHPLLPMLQEMGEKENIRVEGWDAYFCDESPKPDWSKCTLSVGELFLQFLEYFAKFDWDSQIVQIRHSGMLSKFERGWTKQVLMCIEDPFALDRNHGCGINNLMFTFIINSFVNSYKVFSYFNDDSITRFGRSLLVKCREITGGVPYIVCGRSGHASENCLTFGDARFDKAIEKLNNDVEERKKREEEEGKRKEDKERKITEEEGRKRKEEEDRRREEEEEIQREEENERKRSE</sequence>
<dbReference type="PANTHER" id="PTHR12271:SF66">
    <property type="entry name" value="TERMINAL URIDYLYLTRANSFERASE TAILOR"/>
    <property type="match status" value="1"/>
</dbReference>
<keyword evidence="3" id="KW-0460">Magnesium</keyword>
<evidence type="ECO:0000313" key="6">
    <source>
        <dbReference type="EMBL" id="GMR49426.1"/>
    </source>
</evidence>